<keyword evidence="3 7" id="KW-0129">CBS domain</keyword>
<feature type="site" description="Catalytically relevant" evidence="6">
    <location>
        <position position="148"/>
    </location>
</feature>
<dbReference type="GO" id="GO:0046872">
    <property type="term" value="F:metal ion binding"/>
    <property type="evidence" value="ECO:0007669"/>
    <property type="project" value="UniProtKB-KW"/>
</dbReference>
<keyword evidence="10" id="KW-0413">Isomerase</keyword>
<comment type="caution">
    <text evidence="10">The sequence shown here is derived from an EMBL/GenBank/DDBJ whole genome shotgun (WGS) entry which is preliminary data.</text>
</comment>
<dbReference type="GO" id="GO:1901135">
    <property type="term" value="P:carbohydrate derivative metabolic process"/>
    <property type="evidence" value="ECO:0007669"/>
    <property type="project" value="InterPro"/>
</dbReference>
<dbReference type="PROSITE" id="PS51371">
    <property type="entry name" value="CBS"/>
    <property type="match status" value="2"/>
</dbReference>
<evidence type="ECO:0000256" key="6">
    <source>
        <dbReference type="PIRSR" id="PIRSR004692-3"/>
    </source>
</evidence>
<evidence type="ECO:0000256" key="4">
    <source>
        <dbReference type="PIRNR" id="PIRNR004692"/>
    </source>
</evidence>
<feature type="site" description="Catalytically relevant" evidence="6">
    <location>
        <position position="55"/>
    </location>
</feature>
<feature type="domain" description="SIS" evidence="9">
    <location>
        <begin position="37"/>
        <end position="180"/>
    </location>
</feature>
<dbReference type="PROSITE" id="PS51464">
    <property type="entry name" value="SIS"/>
    <property type="match status" value="1"/>
</dbReference>
<dbReference type="FunFam" id="3.40.50.10490:FF:000011">
    <property type="entry name" value="Arabinose 5-phosphate isomerase"/>
    <property type="match status" value="1"/>
</dbReference>
<keyword evidence="5" id="KW-0862">Zinc</keyword>
<dbReference type="InterPro" id="IPR000644">
    <property type="entry name" value="CBS_dom"/>
</dbReference>
<evidence type="ECO:0000256" key="5">
    <source>
        <dbReference type="PIRSR" id="PIRSR004692-2"/>
    </source>
</evidence>
<dbReference type="Gene3D" id="3.10.580.10">
    <property type="entry name" value="CBS-domain"/>
    <property type="match status" value="1"/>
</dbReference>
<dbReference type="GO" id="GO:0019146">
    <property type="term" value="F:arabinose-5-phosphate isomerase activity"/>
    <property type="evidence" value="ECO:0007669"/>
    <property type="project" value="UniProtKB-ARBA"/>
</dbReference>
<evidence type="ECO:0000256" key="1">
    <source>
        <dbReference type="ARBA" id="ARBA00008165"/>
    </source>
</evidence>
<feature type="domain" description="CBS" evidence="8">
    <location>
        <begin position="273"/>
        <end position="329"/>
    </location>
</feature>
<comment type="similarity">
    <text evidence="1 4">Belongs to the SIS family. GutQ/KpsF subfamily.</text>
</comment>
<dbReference type="Pfam" id="PF01380">
    <property type="entry name" value="SIS"/>
    <property type="match status" value="1"/>
</dbReference>
<dbReference type="CDD" id="cd04604">
    <property type="entry name" value="CBS_pair_SIS_assoc"/>
    <property type="match status" value="1"/>
</dbReference>
<dbReference type="CDD" id="cd05014">
    <property type="entry name" value="SIS_Kpsf"/>
    <property type="match status" value="1"/>
</dbReference>
<evidence type="ECO:0000313" key="11">
    <source>
        <dbReference type="Proteomes" id="UP000228886"/>
    </source>
</evidence>
<dbReference type="InterPro" id="IPR050986">
    <property type="entry name" value="GutQ/KpsF_isomerases"/>
</dbReference>
<sequence length="329" mass="35631">MKSDHSQLLKLAKEVLRLEANAISSLIPRINQEFAQALNLLFSCKSRVVITGMGKSGIIGRKIAATLSSTGTPSLFLHPGEAIHGDLGMIIKDDVVLAISNSGETEEIIKILPFLKRTGVKIIGLTGDTSSQLAKASNVVLNVKIKREACPFGLVPTASTTAILAMGDALAMALLKKRGLGRKDFALFHPGGNLGKRLLQRVKDVMQTGKKMPIVPLGASLKEAITEINRKKLGFTLVVDQKKRLIGIITDGDLRRFLIKRSGINGARVVDCMAGNPMTIREEALAAQAITLMEKKAITSLAIINKERQPIGIVHLHDLLGRKDLRLEY</sequence>
<evidence type="ECO:0000256" key="7">
    <source>
        <dbReference type="PROSITE-ProRule" id="PRU00703"/>
    </source>
</evidence>
<feature type="binding site" evidence="5">
    <location>
        <position position="78"/>
    </location>
    <ligand>
        <name>Zn(2+)</name>
        <dbReference type="ChEBI" id="CHEBI:29105"/>
    </ligand>
</feature>
<accession>A0A2M7EAV6</accession>
<dbReference type="PANTHER" id="PTHR42745:SF1">
    <property type="entry name" value="ARABINOSE 5-PHOSPHATE ISOMERASE KDSD"/>
    <property type="match status" value="1"/>
</dbReference>
<keyword evidence="5" id="KW-0479">Metal-binding</keyword>
<evidence type="ECO:0000256" key="3">
    <source>
        <dbReference type="ARBA" id="ARBA00023122"/>
    </source>
</evidence>
<dbReference type="InterPro" id="IPR035474">
    <property type="entry name" value="SIS_Kpsf"/>
</dbReference>
<organism evidence="10 11">
    <name type="scientific">bacterium (Candidatus Ratteibacteria) CG01_land_8_20_14_3_00_40_19</name>
    <dbReference type="NCBI Taxonomy" id="2014290"/>
    <lineage>
        <taxon>Bacteria</taxon>
        <taxon>Candidatus Ratteibacteria</taxon>
    </lineage>
</organism>
<dbReference type="PIRSF" id="PIRSF004692">
    <property type="entry name" value="KdsD_KpsF"/>
    <property type="match status" value="1"/>
</dbReference>
<feature type="site" description="Catalytically relevant" evidence="6">
    <location>
        <position position="107"/>
    </location>
</feature>
<keyword evidence="2" id="KW-0677">Repeat</keyword>
<dbReference type="InterPro" id="IPR046342">
    <property type="entry name" value="CBS_dom_sf"/>
</dbReference>
<dbReference type="InterPro" id="IPR004800">
    <property type="entry name" value="KdsD/KpsF-type"/>
</dbReference>
<dbReference type="Proteomes" id="UP000228886">
    <property type="component" value="Unassembled WGS sequence"/>
</dbReference>
<proteinExistence type="inferred from homology"/>
<feature type="site" description="Catalytically relevant" evidence="6">
    <location>
        <position position="189"/>
    </location>
</feature>
<dbReference type="SMART" id="SM00116">
    <property type="entry name" value="CBS"/>
    <property type="match status" value="2"/>
</dbReference>
<dbReference type="PANTHER" id="PTHR42745">
    <property type="match status" value="1"/>
</dbReference>
<gene>
    <name evidence="10" type="ORF">COS11_00150</name>
</gene>
<protein>
    <submittedName>
        <fullName evidence="10">D-arabinose 5-phosphate isomerase</fullName>
    </submittedName>
</protein>
<dbReference type="EMBL" id="PETL01000010">
    <property type="protein sequence ID" value="PIV64831.1"/>
    <property type="molecule type" value="Genomic_DNA"/>
</dbReference>
<evidence type="ECO:0000259" key="8">
    <source>
        <dbReference type="PROSITE" id="PS51371"/>
    </source>
</evidence>
<dbReference type="Pfam" id="PF00571">
    <property type="entry name" value="CBS"/>
    <property type="match status" value="2"/>
</dbReference>
<dbReference type="SUPFAM" id="SSF53697">
    <property type="entry name" value="SIS domain"/>
    <property type="match status" value="1"/>
</dbReference>
<dbReference type="Gene3D" id="3.40.50.10490">
    <property type="entry name" value="Glucose-6-phosphate isomerase like protein, domain 1"/>
    <property type="match status" value="1"/>
</dbReference>
<evidence type="ECO:0000259" key="9">
    <source>
        <dbReference type="PROSITE" id="PS51464"/>
    </source>
</evidence>
<evidence type="ECO:0000313" key="10">
    <source>
        <dbReference type="EMBL" id="PIV64831.1"/>
    </source>
</evidence>
<dbReference type="NCBIfam" id="TIGR00393">
    <property type="entry name" value="kpsF"/>
    <property type="match status" value="1"/>
</dbReference>
<feature type="domain" description="CBS" evidence="8">
    <location>
        <begin position="206"/>
        <end position="264"/>
    </location>
</feature>
<dbReference type="GO" id="GO:0005975">
    <property type="term" value="P:carbohydrate metabolic process"/>
    <property type="evidence" value="ECO:0007669"/>
    <property type="project" value="InterPro"/>
</dbReference>
<dbReference type="InterPro" id="IPR001347">
    <property type="entry name" value="SIS_dom"/>
</dbReference>
<dbReference type="InterPro" id="IPR046348">
    <property type="entry name" value="SIS_dom_sf"/>
</dbReference>
<reference evidence="11" key="1">
    <citation type="submission" date="2017-09" db="EMBL/GenBank/DDBJ databases">
        <title>Depth-based differentiation of microbial function through sediment-hosted aquifers and enrichment of novel symbionts in the deep terrestrial subsurface.</title>
        <authorList>
            <person name="Probst A.J."/>
            <person name="Ladd B."/>
            <person name="Jarett J.K."/>
            <person name="Geller-Mcgrath D.E."/>
            <person name="Sieber C.M.K."/>
            <person name="Emerson J.B."/>
            <person name="Anantharaman K."/>
            <person name="Thomas B.C."/>
            <person name="Malmstrom R."/>
            <person name="Stieglmeier M."/>
            <person name="Klingl A."/>
            <person name="Woyke T."/>
            <person name="Ryan C.M."/>
            <person name="Banfield J.F."/>
        </authorList>
    </citation>
    <scope>NUCLEOTIDE SEQUENCE [LARGE SCALE GENOMIC DNA]</scope>
</reference>
<evidence type="ECO:0000256" key="2">
    <source>
        <dbReference type="ARBA" id="ARBA00022737"/>
    </source>
</evidence>
<name>A0A2M7EAV6_9BACT</name>
<dbReference type="GO" id="GO:0097367">
    <property type="term" value="F:carbohydrate derivative binding"/>
    <property type="evidence" value="ECO:0007669"/>
    <property type="project" value="InterPro"/>
</dbReference>
<dbReference type="AlphaFoldDB" id="A0A2M7EAV6"/>